<gene>
    <name evidence="3" type="ORF">ENI35_05625</name>
    <name evidence="2" type="ORF">ENJ03_00450</name>
    <name evidence="1" type="ORF">HS1_002031</name>
</gene>
<protein>
    <submittedName>
        <fullName evidence="3">Uncharacterized protein</fullName>
    </submittedName>
</protein>
<dbReference type="GO" id="GO:0005737">
    <property type="term" value="C:cytoplasm"/>
    <property type="evidence" value="ECO:0007669"/>
    <property type="project" value="TreeGrafter"/>
</dbReference>
<evidence type="ECO:0000313" key="4">
    <source>
        <dbReference type="Proteomes" id="UP000070560"/>
    </source>
</evidence>
<dbReference type="InterPro" id="IPR007523">
    <property type="entry name" value="NDUFAF3/AAMDC"/>
</dbReference>
<dbReference type="PANTHER" id="PTHR15811">
    <property type="entry name" value="MTH938 DOMAIN-CONTAINING PROTEIN"/>
    <property type="match status" value="1"/>
</dbReference>
<dbReference type="EMBL" id="CP013015">
    <property type="protein sequence ID" value="AMM41823.1"/>
    <property type="molecule type" value="Genomic_DNA"/>
</dbReference>
<organism evidence="3">
    <name type="scientific">Desulfofervidus auxilii</name>
    <dbReference type="NCBI Taxonomy" id="1621989"/>
    <lineage>
        <taxon>Bacteria</taxon>
        <taxon>Pseudomonadati</taxon>
        <taxon>Thermodesulfobacteriota</taxon>
        <taxon>Candidatus Desulfofervidia</taxon>
        <taxon>Candidatus Desulfofervidales</taxon>
        <taxon>Candidatus Desulfofervidaceae</taxon>
        <taxon>Candidatus Desulfofervidus</taxon>
    </lineage>
</organism>
<dbReference type="Proteomes" id="UP000886268">
    <property type="component" value="Unassembled WGS sequence"/>
</dbReference>
<dbReference type="Pfam" id="PF04430">
    <property type="entry name" value="DUF498"/>
    <property type="match status" value="1"/>
</dbReference>
<dbReference type="Proteomes" id="UP000070560">
    <property type="component" value="Chromosome"/>
</dbReference>
<reference evidence="3" key="2">
    <citation type="journal article" date="2020" name="mSystems">
        <title>Genome- and Community-Level Interaction Insights into Carbon Utilization and Element Cycling Functions of Hydrothermarchaeota in Hydrothermal Sediment.</title>
        <authorList>
            <person name="Zhou Z."/>
            <person name="Liu Y."/>
            <person name="Xu W."/>
            <person name="Pan J."/>
            <person name="Luo Z.H."/>
            <person name="Li M."/>
        </authorList>
    </citation>
    <scope>NUCLEOTIDE SEQUENCE [LARGE SCALE GENOMIC DNA]</scope>
    <source>
        <strain evidence="3">HyVt-389</strain>
        <strain evidence="2">HyVt-45</strain>
    </source>
</reference>
<proteinExistence type="predicted"/>
<name>A0A7C1ZP37_DESA2</name>
<dbReference type="InterPro" id="IPR036748">
    <property type="entry name" value="MTH938-like_sf"/>
</dbReference>
<dbReference type="Proteomes" id="UP000885738">
    <property type="component" value="Unassembled WGS sequence"/>
</dbReference>
<dbReference type="PANTHER" id="PTHR15811:SF5">
    <property type="entry name" value="MTH938 DOMAIN-CONTAINING PROTEIN"/>
    <property type="match status" value="1"/>
</dbReference>
<dbReference type="OrthoDB" id="1724272at2"/>
<evidence type="ECO:0000313" key="3">
    <source>
        <dbReference type="EMBL" id="HEC68267.1"/>
    </source>
</evidence>
<accession>A0A7C1ZP37</accession>
<evidence type="ECO:0000313" key="1">
    <source>
        <dbReference type="EMBL" id="AMM41823.1"/>
    </source>
</evidence>
<dbReference type="EMBL" id="DRIH01000196">
    <property type="protein sequence ID" value="HEC68267.1"/>
    <property type="molecule type" value="Genomic_DNA"/>
</dbReference>
<sequence length="127" mass="14567">MGFVIFIEGVSGLVVIKEFRFGHIVINGKTYSQDVVIAKNKVCPFWWRKERYKIDWRDLSCFLKKDVEILIIGTGTCGLLKPTPVLQEKLKERGIKIITLPTKEAVKIFNQEYYAGKAVLGAFHLTY</sequence>
<dbReference type="AlphaFoldDB" id="A0A7C1ZP37"/>
<dbReference type="SUPFAM" id="SSF64076">
    <property type="entry name" value="MTH938-like"/>
    <property type="match status" value="1"/>
</dbReference>
<reference evidence="1 4" key="1">
    <citation type="submission" date="2015-10" db="EMBL/GenBank/DDBJ databases">
        <title>Candidatus Desulfofervidus auxilii, a hydrogenotrophic sulfate-reducing bacterium involved in the thermophilic anaerobic oxidation of methane.</title>
        <authorList>
            <person name="Krukenberg V."/>
            <person name="Richter M."/>
            <person name="Wegener G."/>
        </authorList>
    </citation>
    <scope>NUCLEOTIDE SEQUENCE [LARGE SCALE GENOMIC DNA]</scope>
    <source>
        <strain evidence="1 4">HS1</strain>
    </source>
</reference>
<evidence type="ECO:0000313" key="2">
    <source>
        <dbReference type="EMBL" id="HEB73676.1"/>
    </source>
</evidence>
<dbReference type="EMBL" id="DRKW01000027">
    <property type="protein sequence ID" value="HEB73676.1"/>
    <property type="molecule type" value="Genomic_DNA"/>
</dbReference>
<dbReference type="KEGG" id="daw:HS1_002031"/>
<keyword evidence="4" id="KW-1185">Reference proteome</keyword>
<dbReference type="Gene3D" id="3.40.1230.10">
    <property type="entry name" value="MTH938-like"/>
    <property type="match status" value="1"/>
</dbReference>